<feature type="compositionally biased region" description="Basic and acidic residues" evidence="1">
    <location>
        <begin position="1"/>
        <end position="13"/>
    </location>
</feature>
<name>A0A8I6WWN6_HORVV</name>
<dbReference type="Gramene" id="HORVU.MOREX.r3.2HG0203160.1">
    <property type="protein sequence ID" value="HORVU.MOREX.r3.2HG0203160.1.CDS1"/>
    <property type="gene ID" value="HORVU.MOREX.r3.2HG0203160"/>
</dbReference>
<sequence>MRGEGVREGGDRQRCRRGGGGDAAAGSEHARLGGGETMESWRGEERAAPGAGGASGGELENLRLHTGSIRFLPGSRRRRSS</sequence>
<keyword evidence="3" id="KW-1185">Reference proteome</keyword>
<dbReference type="Gramene" id="HORVU.MOREX.r2.2HG0168950.1">
    <property type="protein sequence ID" value="HORVU.MOREX.r2.2HG0168950.1.CDS.1"/>
    <property type="gene ID" value="HORVU.MOREX.r2.2HG0168950"/>
</dbReference>
<dbReference type="EnsemblPlants" id="HORVU.MOREX.r3.2HG0203160.1">
    <property type="protein sequence ID" value="HORVU.MOREX.r3.2HG0203160.1.CDS1"/>
    <property type="gene ID" value="HORVU.MOREX.r3.2HG0203160"/>
</dbReference>
<evidence type="ECO:0000256" key="1">
    <source>
        <dbReference type="SAM" id="MobiDB-lite"/>
    </source>
</evidence>
<feature type="region of interest" description="Disordered" evidence="1">
    <location>
        <begin position="1"/>
        <end position="81"/>
    </location>
</feature>
<dbReference type="Proteomes" id="UP000011116">
    <property type="component" value="Chromosome 2H"/>
</dbReference>
<evidence type="ECO:0000313" key="2">
    <source>
        <dbReference type="EnsemblPlants" id="HORVU.MOREX.r3.2HG0203160.1.CDS1"/>
    </source>
</evidence>
<reference evidence="2" key="2">
    <citation type="submission" date="2020-10" db="EMBL/GenBank/DDBJ databases">
        <authorList>
            <person name="Scholz U."/>
            <person name="Mascher M."/>
            <person name="Fiebig A."/>
        </authorList>
    </citation>
    <scope>NUCLEOTIDE SEQUENCE [LARGE SCALE GENOMIC DNA]</scope>
    <source>
        <strain evidence="2">cv. Morex</strain>
    </source>
</reference>
<organism evidence="2 3">
    <name type="scientific">Hordeum vulgare subsp. vulgare</name>
    <name type="common">Domesticated barley</name>
    <dbReference type="NCBI Taxonomy" id="112509"/>
    <lineage>
        <taxon>Eukaryota</taxon>
        <taxon>Viridiplantae</taxon>
        <taxon>Streptophyta</taxon>
        <taxon>Embryophyta</taxon>
        <taxon>Tracheophyta</taxon>
        <taxon>Spermatophyta</taxon>
        <taxon>Magnoliopsida</taxon>
        <taxon>Liliopsida</taxon>
        <taxon>Poales</taxon>
        <taxon>Poaceae</taxon>
        <taxon>BOP clade</taxon>
        <taxon>Pooideae</taxon>
        <taxon>Triticodae</taxon>
        <taxon>Triticeae</taxon>
        <taxon>Hordeinae</taxon>
        <taxon>Hordeum</taxon>
    </lineage>
</organism>
<reference evidence="2" key="3">
    <citation type="submission" date="2022-01" db="UniProtKB">
        <authorList>
            <consortium name="EnsemblPlants"/>
        </authorList>
    </citation>
    <scope>IDENTIFICATION</scope>
    <source>
        <strain evidence="2">subsp. vulgare</strain>
    </source>
</reference>
<protein>
    <submittedName>
        <fullName evidence="2">Uncharacterized protein</fullName>
    </submittedName>
</protein>
<dbReference type="AlphaFoldDB" id="A0A8I6WWN6"/>
<proteinExistence type="predicted"/>
<evidence type="ECO:0000313" key="3">
    <source>
        <dbReference type="Proteomes" id="UP000011116"/>
    </source>
</evidence>
<reference evidence="3" key="1">
    <citation type="journal article" date="2012" name="Nature">
        <title>A physical, genetic and functional sequence assembly of the barley genome.</title>
        <authorList>
            <consortium name="The International Barley Genome Sequencing Consortium"/>
            <person name="Mayer K.F."/>
            <person name="Waugh R."/>
            <person name="Brown J.W."/>
            <person name="Schulman A."/>
            <person name="Langridge P."/>
            <person name="Platzer M."/>
            <person name="Fincher G.B."/>
            <person name="Muehlbauer G.J."/>
            <person name="Sato K."/>
            <person name="Close T.J."/>
            <person name="Wise R.P."/>
            <person name="Stein N."/>
        </authorList>
    </citation>
    <scope>NUCLEOTIDE SEQUENCE [LARGE SCALE GENOMIC DNA]</scope>
    <source>
        <strain evidence="3">cv. Morex</strain>
    </source>
</reference>
<accession>A0A8I6WWN6</accession>